<dbReference type="AlphaFoldDB" id="A0A2H0XDE0"/>
<feature type="domain" description="Penicillin-binding protein transpeptidase" evidence="4">
    <location>
        <begin position="248"/>
        <end position="545"/>
    </location>
</feature>
<dbReference type="Proteomes" id="UP000230340">
    <property type="component" value="Unassembled WGS sequence"/>
</dbReference>
<dbReference type="GO" id="GO:0005886">
    <property type="term" value="C:plasma membrane"/>
    <property type="evidence" value="ECO:0007669"/>
    <property type="project" value="TreeGrafter"/>
</dbReference>
<feature type="domain" description="Penicillin-binding protein dimerisation" evidence="5">
    <location>
        <begin position="53"/>
        <end position="202"/>
    </location>
</feature>
<dbReference type="SUPFAM" id="SSF56519">
    <property type="entry name" value="Penicillin binding protein dimerisation domain"/>
    <property type="match status" value="1"/>
</dbReference>
<dbReference type="GO" id="GO:0071555">
    <property type="term" value="P:cell wall organization"/>
    <property type="evidence" value="ECO:0007669"/>
    <property type="project" value="TreeGrafter"/>
</dbReference>
<protein>
    <recommendedName>
        <fullName evidence="8">Penicillin-binding protein 2</fullName>
    </recommendedName>
</protein>
<dbReference type="GO" id="GO:0008658">
    <property type="term" value="F:penicillin binding"/>
    <property type="evidence" value="ECO:0007669"/>
    <property type="project" value="InterPro"/>
</dbReference>
<dbReference type="EMBL" id="PEYT01000023">
    <property type="protein sequence ID" value="PIS22947.1"/>
    <property type="molecule type" value="Genomic_DNA"/>
</dbReference>
<dbReference type="SUPFAM" id="SSF56601">
    <property type="entry name" value="beta-lactamase/transpeptidase-like"/>
    <property type="match status" value="1"/>
</dbReference>
<organism evidence="6 7">
    <name type="scientific">candidate division WWE3 bacterium CG08_land_8_20_14_0_20_40_13</name>
    <dbReference type="NCBI Taxonomy" id="1975084"/>
    <lineage>
        <taxon>Bacteria</taxon>
        <taxon>Katanobacteria</taxon>
    </lineage>
</organism>
<evidence type="ECO:0000313" key="6">
    <source>
        <dbReference type="EMBL" id="PIS22947.1"/>
    </source>
</evidence>
<feature type="transmembrane region" description="Helical" evidence="3">
    <location>
        <begin position="12"/>
        <end position="29"/>
    </location>
</feature>
<dbReference type="InterPro" id="IPR050515">
    <property type="entry name" value="Beta-lactam/transpept"/>
</dbReference>
<evidence type="ECO:0000259" key="4">
    <source>
        <dbReference type="Pfam" id="PF00905"/>
    </source>
</evidence>
<dbReference type="InterPro" id="IPR036138">
    <property type="entry name" value="PBP_dimer_sf"/>
</dbReference>
<gene>
    <name evidence="6" type="ORF">COT49_02560</name>
</gene>
<evidence type="ECO:0000256" key="1">
    <source>
        <dbReference type="ARBA" id="ARBA00004370"/>
    </source>
</evidence>
<name>A0A2H0XDE0_UNCKA</name>
<dbReference type="PANTHER" id="PTHR30627:SF1">
    <property type="entry name" value="PEPTIDOGLYCAN D,D-TRANSPEPTIDASE FTSI"/>
    <property type="match status" value="1"/>
</dbReference>
<accession>A0A2H0XDE0</accession>
<reference evidence="7" key="1">
    <citation type="submission" date="2017-09" db="EMBL/GenBank/DDBJ databases">
        <title>Depth-based differentiation of microbial function through sediment-hosted aquifers and enrichment of novel symbionts in the deep terrestrial subsurface.</title>
        <authorList>
            <person name="Probst A.J."/>
            <person name="Ladd B."/>
            <person name="Jarett J.K."/>
            <person name="Geller-Mcgrath D.E."/>
            <person name="Sieber C.M.K."/>
            <person name="Emerson J.B."/>
            <person name="Anantharaman K."/>
            <person name="Thomas B.C."/>
            <person name="Malmstrom R."/>
            <person name="Stieglmeier M."/>
            <person name="Klingl A."/>
            <person name="Woyke T."/>
            <person name="Ryan C.M."/>
            <person name="Banfield J.F."/>
        </authorList>
    </citation>
    <scope>NUCLEOTIDE SEQUENCE [LARGE SCALE GENOMIC DNA]</scope>
</reference>
<proteinExistence type="predicted"/>
<dbReference type="Gene3D" id="3.40.710.10">
    <property type="entry name" value="DD-peptidase/beta-lactamase superfamily"/>
    <property type="match status" value="1"/>
</dbReference>
<dbReference type="InterPro" id="IPR012338">
    <property type="entry name" value="Beta-lactam/transpept-like"/>
</dbReference>
<evidence type="ECO:0000313" key="7">
    <source>
        <dbReference type="Proteomes" id="UP000230340"/>
    </source>
</evidence>
<evidence type="ECO:0000256" key="3">
    <source>
        <dbReference type="SAM" id="Phobius"/>
    </source>
</evidence>
<evidence type="ECO:0000259" key="5">
    <source>
        <dbReference type="Pfam" id="PF03717"/>
    </source>
</evidence>
<keyword evidence="2 3" id="KW-0472">Membrane</keyword>
<dbReference type="PANTHER" id="PTHR30627">
    <property type="entry name" value="PEPTIDOGLYCAN D,D-TRANSPEPTIDASE"/>
    <property type="match status" value="1"/>
</dbReference>
<sequence>MLLRHIDLRIFAAKIFFAILGFIIVARLFQIQVLSLDKYINIAKSQQNRRLSIPAMRGNIYFKDGAPFAISQISYFAFAEPKSLDKDKVNELISAIEKVSKPLPPEVKESLTKDLWFVPLVHGLSEEQKLSLEKEIPKGLFFRKEYQRLYPENGLGNTIVGVLGGDENGGQVGYWGVEGYYNMDLVGRSGTILAEVDAVGSPIIIGNYSEIPQVPGRSIVLSVDRFAEHLLEEKLRYYLDLYGAISASAVIIDPASGAIIAMADLTGQNKEDFNDVSEEKEEPAYINRVVGATYEPGSVFKALSMSAGIDTQSVTPETTFMDSGPKYYSGYKVDTWNGQHFGVESMYGVLEHSNNLGAAFVGEKVGAKKLWQYYKKFGIGQILGIDMEGEQTGRLRDWENWSDIDLVTAAFGQGVSATPLQVAMAFSVIANGGDLLKPFVAVLVGKEDARGIFENALSQNNRTVLSQVISLSSSNTMIDMLTKAAASGEAKYFVSKKYKVAGKTGTAQIPVPGGYDPDRTNATFVGFLPESRKFVMLVKFEEPTRSIFAAETAVPAWMDVAEELANYYRIPVDF</sequence>
<keyword evidence="3" id="KW-0812">Transmembrane</keyword>
<dbReference type="InterPro" id="IPR005311">
    <property type="entry name" value="PBP_dimer"/>
</dbReference>
<dbReference type="InterPro" id="IPR001460">
    <property type="entry name" value="PCN-bd_Tpept"/>
</dbReference>
<evidence type="ECO:0000256" key="2">
    <source>
        <dbReference type="ARBA" id="ARBA00023136"/>
    </source>
</evidence>
<dbReference type="Pfam" id="PF00905">
    <property type="entry name" value="Transpeptidase"/>
    <property type="match status" value="1"/>
</dbReference>
<keyword evidence="3" id="KW-1133">Transmembrane helix</keyword>
<evidence type="ECO:0008006" key="8">
    <source>
        <dbReference type="Google" id="ProtNLM"/>
    </source>
</evidence>
<dbReference type="Gene3D" id="3.30.450.330">
    <property type="match status" value="1"/>
</dbReference>
<comment type="subcellular location">
    <subcellularLocation>
        <location evidence="1">Membrane</location>
    </subcellularLocation>
</comment>
<comment type="caution">
    <text evidence="6">The sequence shown here is derived from an EMBL/GenBank/DDBJ whole genome shotgun (WGS) entry which is preliminary data.</text>
</comment>
<dbReference type="Pfam" id="PF03717">
    <property type="entry name" value="PBP_dimer"/>
    <property type="match status" value="1"/>
</dbReference>
<dbReference type="Gene3D" id="3.90.1310.10">
    <property type="entry name" value="Penicillin-binding protein 2a (Domain 2)"/>
    <property type="match status" value="1"/>
</dbReference>